<comment type="caution">
    <text evidence="1">The sequence shown here is derived from an EMBL/GenBank/DDBJ whole genome shotgun (WGS) entry which is preliminary data.</text>
</comment>
<evidence type="ECO:0000313" key="1">
    <source>
        <dbReference type="EMBL" id="MBM1713640.1"/>
    </source>
</evidence>
<accession>A0AAE3B6K9</accession>
<evidence type="ECO:0000313" key="2">
    <source>
        <dbReference type="Proteomes" id="UP000732193"/>
    </source>
</evidence>
<sequence>MEPIEPNLWEDENYVYVPEEMFRLLPPEFREAVADRKQEGEDLLKVVDKDLHGLIRLANAIPTSSSLSYIFHRLRKTAAELTADSLMEQEVLTTAFIVTYSRLFASGKGALRLEQSDIPEHLRAVHDDIIELRNERYAHNEKHLTTRSGINVDFDDDGFHINMQMTLGMYIGGRNEWAELVQFIDAHMHSRLTKILQRLKKKTGYEWSFPENPPPAWVGDYS</sequence>
<proteinExistence type="predicted"/>
<organism evidence="1 2">
    <name type="scientific">Sulfitobacter geojensis</name>
    <dbReference type="NCBI Taxonomy" id="1342299"/>
    <lineage>
        <taxon>Bacteria</taxon>
        <taxon>Pseudomonadati</taxon>
        <taxon>Pseudomonadota</taxon>
        <taxon>Alphaproteobacteria</taxon>
        <taxon>Rhodobacterales</taxon>
        <taxon>Roseobacteraceae</taxon>
        <taxon>Sulfitobacter</taxon>
    </lineage>
</organism>
<gene>
    <name evidence="1" type="ORF">JQV55_08705</name>
</gene>
<protein>
    <submittedName>
        <fullName evidence="1">Uncharacterized protein</fullName>
    </submittedName>
</protein>
<name>A0AAE3B6K9_9RHOB</name>
<dbReference type="EMBL" id="JAFBRM010000002">
    <property type="protein sequence ID" value="MBM1713640.1"/>
    <property type="molecule type" value="Genomic_DNA"/>
</dbReference>
<dbReference type="Proteomes" id="UP000732193">
    <property type="component" value="Unassembled WGS sequence"/>
</dbReference>
<keyword evidence="2" id="KW-1185">Reference proteome</keyword>
<reference evidence="1 2" key="1">
    <citation type="submission" date="2021-01" db="EMBL/GenBank/DDBJ databases">
        <title>Diatom-associated Roseobacters Show Island Model of Population Structure.</title>
        <authorList>
            <person name="Qu L."/>
            <person name="Feng X."/>
            <person name="Chen Y."/>
            <person name="Li L."/>
            <person name="Wang X."/>
            <person name="Hu Z."/>
            <person name="Wang H."/>
            <person name="Luo H."/>
        </authorList>
    </citation>
    <scope>NUCLEOTIDE SEQUENCE [LARGE SCALE GENOMIC DNA]</scope>
    <source>
        <strain evidence="1 2">TR60-84</strain>
    </source>
</reference>
<dbReference type="AlphaFoldDB" id="A0AAE3B6K9"/>
<dbReference type="RefSeq" id="WP_203241990.1">
    <property type="nucleotide sequence ID" value="NZ_JAFBRH010000002.1"/>
</dbReference>